<feature type="compositionally biased region" description="Low complexity" evidence="1">
    <location>
        <begin position="89"/>
        <end position="98"/>
    </location>
</feature>
<feature type="compositionally biased region" description="Basic and acidic residues" evidence="1">
    <location>
        <begin position="416"/>
        <end position="431"/>
    </location>
</feature>
<keyword evidence="3" id="KW-1185">Reference proteome</keyword>
<proteinExistence type="predicted"/>
<dbReference type="Proteomes" id="UP001147747">
    <property type="component" value="Unassembled WGS sequence"/>
</dbReference>
<accession>A0A9X0B2W9</accession>
<reference evidence="2" key="1">
    <citation type="submission" date="2022-12" db="EMBL/GenBank/DDBJ databases">
        <authorList>
            <person name="Petersen C."/>
        </authorList>
    </citation>
    <scope>NUCLEOTIDE SEQUENCE</scope>
    <source>
        <strain evidence="2">IBT 29677</strain>
    </source>
</reference>
<feature type="compositionally biased region" description="Basic and acidic residues" evidence="1">
    <location>
        <begin position="99"/>
        <end position="127"/>
    </location>
</feature>
<comment type="caution">
    <text evidence="2">The sequence shown here is derived from an EMBL/GenBank/DDBJ whole genome shotgun (WGS) entry which is preliminary data.</text>
</comment>
<evidence type="ECO:0000313" key="2">
    <source>
        <dbReference type="EMBL" id="KAJ5386122.1"/>
    </source>
</evidence>
<evidence type="ECO:0008006" key="4">
    <source>
        <dbReference type="Google" id="ProtNLM"/>
    </source>
</evidence>
<dbReference type="InterPro" id="IPR018608">
    <property type="entry name" value="Gti1/Pac2"/>
</dbReference>
<dbReference type="EMBL" id="JAPZBU010000009">
    <property type="protein sequence ID" value="KAJ5386122.1"/>
    <property type="molecule type" value="Genomic_DNA"/>
</dbReference>
<dbReference type="GO" id="GO:0003677">
    <property type="term" value="F:DNA binding"/>
    <property type="evidence" value="ECO:0007669"/>
    <property type="project" value="TreeGrafter"/>
</dbReference>
<feature type="region of interest" description="Disordered" evidence="1">
    <location>
        <begin position="240"/>
        <end position="325"/>
    </location>
</feature>
<dbReference type="OrthoDB" id="5572844at2759"/>
<evidence type="ECO:0000313" key="3">
    <source>
        <dbReference type="Proteomes" id="UP001147747"/>
    </source>
</evidence>
<feature type="compositionally biased region" description="Pro residues" evidence="1">
    <location>
        <begin position="268"/>
        <end position="277"/>
    </location>
</feature>
<evidence type="ECO:0000256" key="1">
    <source>
        <dbReference type="SAM" id="MobiDB-lite"/>
    </source>
</evidence>
<dbReference type="Pfam" id="PF09729">
    <property type="entry name" value="Gti1_Pac2"/>
    <property type="match status" value="1"/>
</dbReference>
<dbReference type="GeneID" id="81372280"/>
<dbReference type="PANTHER" id="PTHR28027:SF1">
    <property type="entry name" value="CAMP INDEPENDENT REGULATORY PROTEIN (AFU_ORTHOLOGUE AFUA_3G09640)"/>
    <property type="match status" value="1"/>
</dbReference>
<feature type="compositionally biased region" description="Pro residues" evidence="1">
    <location>
        <begin position="249"/>
        <end position="259"/>
    </location>
</feature>
<feature type="region of interest" description="Disordered" evidence="1">
    <location>
        <begin position="81"/>
        <end position="127"/>
    </location>
</feature>
<reference evidence="2" key="2">
    <citation type="journal article" date="2023" name="IMA Fungus">
        <title>Comparative genomic study of the Penicillium genus elucidates a diverse pangenome and 15 lateral gene transfer events.</title>
        <authorList>
            <person name="Petersen C."/>
            <person name="Sorensen T."/>
            <person name="Nielsen M.R."/>
            <person name="Sondergaard T.E."/>
            <person name="Sorensen J.L."/>
            <person name="Fitzpatrick D.A."/>
            <person name="Frisvad J.C."/>
            <person name="Nielsen K.L."/>
        </authorList>
    </citation>
    <scope>NUCLEOTIDE SEQUENCE</scope>
    <source>
        <strain evidence="2">IBT 29677</strain>
    </source>
</reference>
<protein>
    <recommendedName>
        <fullName evidence="4">cAMP-independent regulatory protein pac2</fullName>
    </recommendedName>
</protein>
<gene>
    <name evidence="2" type="ORF">N7509_008663</name>
</gene>
<sequence>METYYGHVRTPADAIILFEACRIGLLPRVQRRLSEKERQSIRSGSVFVWDEREAGMRRWTDGKSWSASRVSGSFLTYREMEGKRGGGSVSQSSVSRTGKSPESRGSDDDRGDGTDEGPDGYRYKPDGLMKQSFSITTSTGQHLHLISYYSRSHPSAANLQQPTTDPALRHVRPQKGLYPESTVNDQQNLPVVTRGPMAGAAAYPITPHPMGAYAARATHAPSYTPPSYAWPPHPACNPAYRGLSATNGPPGPPGPPPYGHPQHQPQPHSLPPPPHGMPGPYERPVHVEPAHAAAPPSIVPQGYPGRSPRTMHELPPQQQKSPRYAAVPDPRMVSPRVAAGAIQPSSVMAHNSPHLLKQTPPIAPQQLGPIGTSPKPAEGNGVPGIGALVSGTSLAPITTMGAPTGAPGSPPGSRPGVRDIPHEKIGFGGEDTRALRQLDRVFI</sequence>
<dbReference type="RefSeq" id="XP_056483920.1">
    <property type="nucleotide sequence ID" value="XM_056633300.1"/>
</dbReference>
<dbReference type="AlphaFoldDB" id="A0A9X0B2W9"/>
<dbReference type="PANTHER" id="PTHR28027">
    <property type="entry name" value="TRANSCRIPTIONAL REGULATOR MIT1"/>
    <property type="match status" value="1"/>
</dbReference>
<feature type="region of interest" description="Disordered" evidence="1">
    <location>
        <begin position="399"/>
        <end position="431"/>
    </location>
</feature>
<name>A0A9X0B2W9_9EURO</name>
<organism evidence="2 3">
    <name type="scientific">Penicillium cosmopolitanum</name>
    <dbReference type="NCBI Taxonomy" id="1131564"/>
    <lineage>
        <taxon>Eukaryota</taxon>
        <taxon>Fungi</taxon>
        <taxon>Dikarya</taxon>
        <taxon>Ascomycota</taxon>
        <taxon>Pezizomycotina</taxon>
        <taxon>Eurotiomycetes</taxon>
        <taxon>Eurotiomycetidae</taxon>
        <taxon>Eurotiales</taxon>
        <taxon>Aspergillaceae</taxon>
        <taxon>Penicillium</taxon>
    </lineage>
</organism>